<evidence type="ECO:0000256" key="9">
    <source>
        <dbReference type="PIRSR" id="PIRSR001589-1"/>
    </source>
</evidence>
<dbReference type="PANTHER" id="PTHR43284">
    <property type="entry name" value="ASPARAGINE SYNTHETASE (GLUTAMINE-HYDROLYZING)"/>
    <property type="match status" value="1"/>
</dbReference>
<dbReference type="Gene3D" id="3.40.50.620">
    <property type="entry name" value="HUPs"/>
    <property type="match status" value="1"/>
</dbReference>
<dbReference type="CDD" id="cd00712">
    <property type="entry name" value="AsnB"/>
    <property type="match status" value="1"/>
</dbReference>
<evidence type="ECO:0000259" key="12">
    <source>
        <dbReference type="PROSITE" id="PS51278"/>
    </source>
</evidence>
<dbReference type="NCBIfam" id="TIGR01536">
    <property type="entry name" value="asn_synth_AEB"/>
    <property type="match status" value="1"/>
</dbReference>
<keyword evidence="5 10" id="KW-0067">ATP-binding</keyword>
<dbReference type="Pfam" id="PF13537">
    <property type="entry name" value="GATase_7"/>
    <property type="match status" value="1"/>
</dbReference>
<dbReference type="AlphaFoldDB" id="C0GHN0"/>
<dbReference type="CDD" id="cd01991">
    <property type="entry name" value="Asn_synthase_B_C"/>
    <property type="match status" value="1"/>
</dbReference>
<dbReference type="InterPro" id="IPR006426">
    <property type="entry name" value="Asn_synth_AEB"/>
</dbReference>
<dbReference type="OrthoDB" id="9763290at2"/>
<comment type="catalytic activity">
    <reaction evidence="8">
        <text>L-aspartate + L-glutamine + ATP + H2O = L-asparagine + L-glutamate + AMP + diphosphate + H(+)</text>
        <dbReference type="Rhea" id="RHEA:12228"/>
        <dbReference type="ChEBI" id="CHEBI:15377"/>
        <dbReference type="ChEBI" id="CHEBI:15378"/>
        <dbReference type="ChEBI" id="CHEBI:29985"/>
        <dbReference type="ChEBI" id="CHEBI:29991"/>
        <dbReference type="ChEBI" id="CHEBI:30616"/>
        <dbReference type="ChEBI" id="CHEBI:33019"/>
        <dbReference type="ChEBI" id="CHEBI:58048"/>
        <dbReference type="ChEBI" id="CHEBI:58359"/>
        <dbReference type="ChEBI" id="CHEBI:456215"/>
        <dbReference type="EC" id="6.3.5.4"/>
    </reaction>
</comment>
<keyword evidence="4 10" id="KW-0547">Nucleotide-binding</keyword>
<dbReference type="RefSeq" id="WP_008517045.1">
    <property type="nucleotide sequence ID" value="NZ_ACJM01000009.1"/>
</dbReference>
<evidence type="ECO:0000256" key="6">
    <source>
        <dbReference type="ARBA" id="ARBA00022888"/>
    </source>
</evidence>
<dbReference type="InterPro" id="IPR001962">
    <property type="entry name" value="Asn_synthase"/>
</dbReference>
<accession>C0GHN0</accession>
<dbReference type="InterPro" id="IPR017932">
    <property type="entry name" value="GATase_2_dom"/>
</dbReference>
<dbReference type="PIRSF" id="PIRSF001589">
    <property type="entry name" value="Asn_synthetase_glu-h"/>
    <property type="match status" value="1"/>
</dbReference>
<dbReference type="PROSITE" id="PS51278">
    <property type="entry name" value="GATASE_TYPE_2"/>
    <property type="match status" value="1"/>
</dbReference>
<dbReference type="GO" id="GO:0006529">
    <property type="term" value="P:asparagine biosynthetic process"/>
    <property type="evidence" value="ECO:0007669"/>
    <property type="project" value="UniProtKB-KW"/>
</dbReference>
<keyword evidence="14" id="KW-1185">Reference proteome</keyword>
<evidence type="ECO:0000256" key="10">
    <source>
        <dbReference type="PIRSR" id="PIRSR001589-2"/>
    </source>
</evidence>
<dbReference type="PANTHER" id="PTHR43284:SF1">
    <property type="entry name" value="ASPARAGINE SYNTHETASE"/>
    <property type="match status" value="1"/>
</dbReference>
<comment type="caution">
    <text evidence="13">The sequence shown here is derived from an EMBL/GenBank/DDBJ whole genome shotgun (WGS) entry which is preliminary data.</text>
</comment>
<evidence type="ECO:0000256" key="2">
    <source>
        <dbReference type="ARBA" id="ARBA00005752"/>
    </source>
</evidence>
<keyword evidence="13" id="KW-0436">Ligase</keyword>
<gene>
    <name evidence="13" type="ORF">DealDRAFT_1989</name>
</gene>
<evidence type="ECO:0000256" key="5">
    <source>
        <dbReference type="ARBA" id="ARBA00022840"/>
    </source>
</evidence>
<keyword evidence="9" id="KW-0028">Amino-acid biosynthesis</keyword>
<dbReference type="GO" id="GO:0005829">
    <property type="term" value="C:cytosol"/>
    <property type="evidence" value="ECO:0007669"/>
    <property type="project" value="TreeGrafter"/>
</dbReference>
<dbReference type="InterPro" id="IPR014729">
    <property type="entry name" value="Rossmann-like_a/b/a_fold"/>
</dbReference>
<keyword evidence="7 9" id="KW-0315">Glutamine amidotransferase</keyword>
<evidence type="ECO:0000313" key="14">
    <source>
        <dbReference type="Proteomes" id="UP000006443"/>
    </source>
</evidence>
<proteinExistence type="inferred from homology"/>
<dbReference type="InterPro" id="IPR033738">
    <property type="entry name" value="AsnB_N"/>
</dbReference>
<dbReference type="SUPFAM" id="SSF52402">
    <property type="entry name" value="Adenine nucleotide alpha hydrolases-like"/>
    <property type="match status" value="1"/>
</dbReference>
<evidence type="ECO:0000256" key="7">
    <source>
        <dbReference type="ARBA" id="ARBA00022962"/>
    </source>
</evidence>
<dbReference type="SUPFAM" id="SSF56235">
    <property type="entry name" value="N-terminal nucleophile aminohydrolases (Ntn hydrolases)"/>
    <property type="match status" value="1"/>
</dbReference>
<dbReference type="Pfam" id="PF00733">
    <property type="entry name" value="Asn_synthase"/>
    <property type="match status" value="1"/>
</dbReference>
<dbReference type="GO" id="GO:0005524">
    <property type="term" value="F:ATP binding"/>
    <property type="evidence" value="ECO:0007669"/>
    <property type="project" value="UniProtKB-KW"/>
</dbReference>
<dbReference type="EC" id="6.3.5.4" evidence="3"/>
<keyword evidence="6 9" id="KW-0061">Asparagine biosynthesis</keyword>
<feature type="binding site" evidence="10">
    <location>
        <begin position="378"/>
        <end position="379"/>
    </location>
    <ligand>
        <name>ATP</name>
        <dbReference type="ChEBI" id="CHEBI:30616"/>
    </ligand>
</feature>
<dbReference type="eggNOG" id="COG0367">
    <property type="taxonomic scope" value="Bacteria"/>
</dbReference>
<organism evidence="13 14">
    <name type="scientific">Dethiobacter alkaliphilus AHT 1</name>
    <dbReference type="NCBI Taxonomy" id="555088"/>
    <lineage>
        <taxon>Bacteria</taxon>
        <taxon>Bacillati</taxon>
        <taxon>Bacillota</taxon>
        <taxon>Dethiobacteria</taxon>
        <taxon>Dethiobacterales</taxon>
        <taxon>Dethiobacteraceae</taxon>
        <taxon>Dethiobacter</taxon>
    </lineage>
</organism>
<evidence type="ECO:0000313" key="13">
    <source>
        <dbReference type="EMBL" id="EEG77236.1"/>
    </source>
</evidence>
<feature type="site" description="Important for beta-aspartyl-AMP intermediate formation" evidence="11">
    <location>
        <position position="380"/>
    </location>
</feature>
<evidence type="ECO:0000256" key="1">
    <source>
        <dbReference type="ARBA" id="ARBA00005187"/>
    </source>
</evidence>
<dbReference type="GO" id="GO:0004066">
    <property type="term" value="F:asparagine synthase (glutamine-hydrolyzing) activity"/>
    <property type="evidence" value="ECO:0007669"/>
    <property type="project" value="UniProtKB-EC"/>
</dbReference>
<feature type="binding site" evidence="10">
    <location>
        <position position="295"/>
    </location>
    <ligand>
        <name>ATP</name>
        <dbReference type="ChEBI" id="CHEBI:30616"/>
    </ligand>
</feature>
<protein>
    <recommendedName>
        <fullName evidence="3">asparagine synthase (glutamine-hydrolyzing)</fullName>
        <ecNumber evidence="3">6.3.5.4</ecNumber>
    </recommendedName>
</protein>
<reference evidence="13 14" key="1">
    <citation type="submission" date="2009-02" db="EMBL/GenBank/DDBJ databases">
        <title>Sequencing of the draft genome and assembly of Dethiobacter alkaliphilus AHT 1.</title>
        <authorList>
            <consortium name="US DOE Joint Genome Institute (JGI-PGF)"/>
            <person name="Lucas S."/>
            <person name="Copeland A."/>
            <person name="Lapidus A."/>
            <person name="Glavina del Rio T."/>
            <person name="Dalin E."/>
            <person name="Tice H."/>
            <person name="Bruce D."/>
            <person name="Goodwin L."/>
            <person name="Pitluck S."/>
            <person name="Larimer F."/>
            <person name="Land M.L."/>
            <person name="Hauser L."/>
            <person name="Muyzer G."/>
        </authorList>
    </citation>
    <scope>NUCLEOTIDE SEQUENCE [LARGE SCALE GENOMIC DNA]</scope>
    <source>
        <strain evidence="13 14">AHT 1</strain>
    </source>
</reference>
<dbReference type="Proteomes" id="UP000006443">
    <property type="component" value="Unassembled WGS sequence"/>
</dbReference>
<sequence length="616" mass="69705">MCGIAGWINYRDDLTDKEHIVERMHQVMEPRGPDADGCYLSRHAALGHRRLIVVDPAGGAQPMIRQNKGETYVLVYNGELYNTEEIRAQLESIGYSFSGHSDTEVLLLSYIAWGAQCLQRLNGIFAFAVWEEKGQKLFMARDRLGVKPLFFTETDSSFIFASELKGLLQHPAVTPRLDAEGLAEILVMAPSRTPGHGVFKGVKELKPGHYLQLDKKGGCRQLKYWSLESMPHQDDLDTTVETVRYLVQDAVKRQLVADVPVATFLSGGLDSSALTAIAASHFAKKGIAPLHSYSVDYADNDKYFQSSTFQPNADAPWVELVSQKVGTTHHYNFLQIPQLAHSLHEALLARDLPGMADVDSSLLMFCREVKKDVTVVLSGECADEVFGGYPWFTRQEELFAPSFPWIRNVEERMKLFSAGLVAAVKPADYVRERYNDALREVPRLPGESKTEARMREMFYLNITRFMPTLLDRKDRMSMAVGLEARVPFCDHRLVEYVWNIPWSMKHYNNMEKGILRLALAGIVPDEVLNRKKSPYPKTHHPQYLELVSRGVKRILDDSTAPLHQLVNAEAVRTFINSEGAAANFPWFGQLMGGPQLLAYFIQLNYWLREYGVEIEV</sequence>
<comment type="pathway">
    <text evidence="1">Amino-acid biosynthesis; L-asparagine biosynthesis; L-asparagine from L-aspartate (L-Gln route): step 1/1.</text>
</comment>
<evidence type="ECO:0000256" key="3">
    <source>
        <dbReference type="ARBA" id="ARBA00012737"/>
    </source>
</evidence>
<feature type="binding site" evidence="10">
    <location>
        <position position="102"/>
    </location>
    <ligand>
        <name>L-glutamine</name>
        <dbReference type="ChEBI" id="CHEBI:58359"/>
    </ligand>
</feature>
<evidence type="ECO:0000256" key="8">
    <source>
        <dbReference type="ARBA" id="ARBA00048741"/>
    </source>
</evidence>
<evidence type="ECO:0000256" key="11">
    <source>
        <dbReference type="PIRSR" id="PIRSR001589-3"/>
    </source>
</evidence>
<dbReference type="STRING" id="555088.DealDRAFT_1989"/>
<name>C0GHN0_DETAL</name>
<dbReference type="InterPro" id="IPR051786">
    <property type="entry name" value="ASN_synthetase/amidase"/>
</dbReference>
<comment type="similarity">
    <text evidence="2">Belongs to the asparagine synthetase family.</text>
</comment>
<dbReference type="InterPro" id="IPR029055">
    <property type="entry name" value="Ntn_hydrolases_N"/>
</dbReference>
<feature type="domain" description="Glutamine amidotransferase type-2" evidence="12">
    <location>
        <begin position="2"/>
        <end position="216"/>
    </location>
</feature>
<dbReference type="EMBL" id="ACJM01000009">
    <property type="protein sequence ID" value="EEG77236.1"/>
    <property type="molecule type" value="Genomic_DNA"/>
</dbReference>
<feature type="active site" description="For GATase activity" evidence="9">
    <location>
        <position position="2"/>
    </location>
</feature>
<dbReference type="Gene3D" id="3.60.20.10">
    <property type="entry name" value="Glutamine Phosphoribosylpyrophosphate, subunit 1, domain 1"/>
    <property type="match status" value="1"/>
</dbReference>
<evidence type="ECO:0000256" key="4">
    <source>
        <dbReference type="ARBA" id="ARBA00022741"/>
    </source>
</evidence>